<comment type="caution">
    <text evidence="3">The sequence shown here is derived from an EMBL/GenBank/DDBJ whole genome shotgun (WGS) entry which is preliminary data.</text>
</comment>
<name>A0AA88NUX8_TACVA</name>
<reference evidence="3" key="1">
    <citation type="submission" date="2023-08" db="EMBL/GenBank/DDBJ databases">
        <title>Pelteobagrus vachellii genome.</title>
        <authorList>
            <person name="Liu H."/>
        </authorList>
    </citation>
    <scope>NUCLEOTIDE SEQUENCE</scope>
    <source>
        <strain evidence="3">PRFRI_2022a</strain>
        <tissue evidence="3">Muscle</tissue>
    </source>
</reference>
<keyword evidence="4" id="KW-1185">Reference proteome</keyword>
<feature type="domain" description="CARD" evidence="2">
    <location>
        <begin position="1"/>
        <end position="69"/>
    </location>
</feature>
<dbReference type="AlphaFoldDB" id="A0AA88NUX8"/>
<dbReference type="InterPro" id="IPR011029">
    <property type="entry name" value="DEATH-like_dom_sf"/>
</dbReference>
<dbReference type="GO" id="GO:0042981">
    <property type="term" value="P:regulation of apoptotic process"/>
    <property type="evidence" value="ECO:0007669"/>
    <property type="project" value="InterPro"/>
</dbReference>
<evidence type="ECO:0000313" key="3">
    <source>
        <dbReference type="EMBL" id="KAK2863964.1"/>
    </source>
</evidence>
<proteinExistence type="predicted"/>
<feature type="compositionally biased region" description="Basic and acidic residues" evidence="1">
    <location>
        <begin position="231"/>
        <end position="244"/>
    </location>
</feature>
<dbReference type="PROSITE" id="PS50209">
    <property type="entry name" value="CARD"/>
    <property type="match status" value="1"/>
</dbReference>
<gene>
    <name evidence="3" type="ORF">Q7C36_003118</name>
</gene>
<feature type="region of interest" description="Disordered" evidence="1">
    <location>
        <begin position="231"/>
        <end position="300"/>
    </location>
</feature>
<dbReference type="Pfam" id="PF00619">
    <property type="entry name" value="CARD"/>
    <property type="match status" value="1"/>
</dbReference>
<organism evidence="3 4">
    <name type="scientific">Tachysurus vachellii</name>
    <name type="common">Darkbarbel catfish</name>
    <name type="synonym">Pelteobagrus vachellii</name>
    <dbReference type="NCBI Taxonomy" id="175792"/>
    <lineage>
        <taxon>Eukaryota</taxon>
        <taxon>Metazoa</taxon>
        <taxon>Chordata</taxon>
        <taxon>Craniata</taxon>
        <taxon>Vertebrata</taxon>
        <taxon>Euteleostomi</taxon>
        <taxon>Actinopterygii</taxon>
        <taxon>Neopterygii</taxon>
        <taxon>Teleostei</taxon>
        <taxon>Ostariophysi</taxon>
        <taxon>Siluriformes</taxon>
        <taxon>Bagridae</taxon>
        <taxon>Tachysurus</taxon>
    </lineage>
</organism>
<dbReference type="Gene3D" id="1.10.533.10">
    <property type="entry name" value="Death Domain, Fas"/>
    <property type="match status" value="1"/>
</dbReference>
<dbReference type="InterPro" id="IPR001315">
    <property type="entry name" value="CARD"/>
</dbReference>
<evidence type="ECO:0000256" key="1">
    <source>
        <dbReference type="SAM" id="MobiDB-lite"/>
    </source>
</evidence>
<evidence type="ECO:0000313" key="4">
    <source>
        <dbReference type="Proteomes" id="UP001187315"/>
    </source>
</evidence>
<sequence>MAEGKKKFLMGHIDEIIQKIRNPIELADALLRKRHIHDEMYETINKKATKQDKTRKIFDCLNSTVHYDGVYYWLMENESDMFEELENRDPEGPQKKRAKLENVDETDNNITKRPDLKMISTFPKLEHWVSDPDISQKLLCDLKRKLTDKSVVDLKEELKDQEPKNSLCLNADNIDEIRKNKELDTFLSATKDARFPKITLKMFFKKCRNVQSSTDHKKSVDKIDVQDIHTDEMEEQSQRSDVSRHKNVSPSEHQNELFTKNETLLEDGPGRTDMQDTHIRETDEEPQRSCRPNLKQNESERCGNMQQNVQEKMEVDPEHFSSKQLPESNIGSVADISSTEILAKYTDTATLTTNKKVEDQLKATQMRKKSESLRKKKKEGKDNLLRDWALRQCNGSKEELRKTFDQISIKNMVEHSDKPCFIAENVMVYKDSTPESQIIFIANDNTSISTKTMVHYQMFVCNIKKATILGPKKPTEHQIEYDETKVPIDKCTRFVFEAFAPILAMFKMIQKENLYSLIGVQ</sequence>
<feature type="compositionally biased region" description="Basic and acidic residues" evidence="1">
    <location>
        <begin position="268"/>
        <end position="288"/>
    </location>
</feature>
<dbReference type="EMBL" id="JAVHJS010000003">
    <property type="protein sequence ID" value="KAK2863964.1"/>
    <property type="molecule type" value="Genomic_DNA"/>
</dbReference>
<accession>A0AA88NUX8</accession>
<protein>
    <recommendedName>
        <fullName evidence="2">CARD domain-containing protein</fullName>
    </recommendedName>
</protein>
<feature type="compositionally biased region" description="Polar residues" evidence="1">
    <location>
        <begin position="248"/>
        <end position="262"/>
    </location>
</feature>
<dbReference type="Proteomes" id="UP001187315">
    <property type="component" value="Unassembled WGS sequence"/>
</dbReference>
<evidence type="ECO:0000259" key="2">
    <source>
        <dbReference type="PROSITE" id="PS50209"/>
    </source>
</evidence>
<dbReference type="SUPFAM" id="SSF47986">
    <property type="entry name" value="DEATH domain"/>
    <property type="match status" value="1"/>
</dbReference>